<accession>A0A2T4UIK6</accession>
<reference evidence="4 5" key="1">
    <citation type="submission" date="2018-03" db="EMBL/GenBank/DDBJ databases">
        <title>Aquarubrobacter algicola gen. nov., sp. nov., a novel actinobacterium isolated from shallow eutrophic lake during the end of cyanobacterial harmful algal blooms.</title>
        <authorList>
            <person name="Chun S.J."/>
        </authorList>
    </citation>
    <scope>NUCLEOTIDE SEQUENCE [LARGE SCALE GENOMIC DNA]</scope>
    <source>
        <strain evidence="4 5">Seoho-28</strain>
    </source>
</reference>
<dbReference type="Gene3D" id="3.40.50.360">
    <property type="match status" value="1"/>
</dbReference>
<dbReference type="EMBL" id="PYYB01000001">
    <property type="protein sequence ID" value="PTL59057.1"/>
    <property type="molecule type" value="Genomic_DNA"/>
</dbReference>
<dbReference type="PANTHER" id="PTHR10204:SF34">
    <property type="entry name" value="NAD(P)H DEHYDROGENASE [QUINONE] 1 ISOFORM 1"/>
    <property type="match status" value="1"/>
</dbReference>
<dbReference type="PANTHER" id="PTHR10204">
    <property type="entry name" value="NAD P H OXIDOREDUCTASE-RELATED"/>
    <property type="match status" value="1"/>
</dbReference>
<dbReference type="GO" id="GO:0005829">
    <property type="term" value="C:cytosol"/>
    <property type="evidence" value="ECO:0007669"/>
    <property type="project" value="TreeGrafter"/>
</dbReference>
<feature type="domain" description="Flavodoxin-like fold" evidence="3">
    <location>
        <begin position="7"/>
        <end position="213"/>
    </location>
</feature>
<comment type="similarity">
    <text evidence="1">Belongs to the NAD(P)H dehydrogenase (quinone) family.</text>
</comment>
<keyword evidence="5" id="KW-1185">Reference proteome</keyword>
<proteinExistence type="inferred from homology"/>
<sequence>MRAMPERALVVYANPEPTSFGAALRDRAVAELQAQGMEVAVSDLYAMGFDPVARGEEFSNRRFDHRLWYDREQQHAVRTDTLCDDVAAEVEKLRAADLVVLVFPLWWFSVPAILKGWFDRVLVKDVAYGGGRRYAEGGFAGKRAMLVTTTNAWPGMLAPDGLVGDVEIVLWPLQNGVLGYTGFGVLPALVANAVAFVQDEDRHAILDDLAARLADWRTAETIPFHHAGEVGEDWRLRDDVEIRVIGHRRA</sequence>
<dbReference type="Proteomes" id="UP000240739">
    <property type="component" value="Unassembled WGS sequence"/>
</dbReference>
<dbReference type="GO" id="GO:0003955">
    <property type="term" value="F:NAD(P)H dehydrogenase (quinone) activity"/>
    <property type="evidence" value="ECO:0007669"/>
    <property type="project" value="TreeGrafter"/>
</dbReference>
<dbReference type="SUPFAM" id="SSF52218">
    <property type="entry name" value="Flavoproteins"/>
    <property type="match status" value="1"/>
</dbReference>
<evidence type="ECO:0000256" key="2">
    <source>
        <dbReference type="ARBA" id="ARBA00023002"/>
    </source>
</evidence>
<evidence type="ECO:0000313" key="5">
    <source>
        <dbReference type="Proteomes" id="UP000240739"/>
    </source>
</evidence>
<evidence type="ECO:0000313" key="4">
    <source>
        <dbReference type="EMBL" id="PTL59057.1"/>
    </source>
</evidence>
<dbReference type="Pfam" id="PF02525">
    <property type="entry name" value="Flavodoxin_2"/>
    <property type="match status" value="1"/>
</dbReference>
<evidence type="ECO:0000256" key="1">
    <source>
        <dbReference type="ARBA" id="ARBA00006252"/>
    </source>
</evidence>
<evidence type="ECO:0000259" key="3">
    <source>
        <dbReference type="Pfam" id="PF02525"/>
    </source>
</evidence>
<protein>
    <recommendedName>
        <fullName evidence="3">Flavodoxin-like fold domain-containing protein</fullName>
    </recommendedName>
</protein>
<dbReference type="InterPro" id="IPR051545">
    <property type="entry name" value="NAD(P)H_dehydrogenase_qn"/>
</dbReference>
<dbReference type="InterPro" id="IPR029039">
    <property type="entry name" value="Flavoprotein-like_sf"/>
</dbReference>
<dbReference type="InterPro" id="IPR003680">
    <property type="entry name" value="Flavodoxin_fold"/>
</dbReference>
<name>A0A2T4UIK6_9ACTN</name>
<gene>
    <name evidence="4" type="ORF">C7Y72_05050</name>
</gene>
<organism evidence="4 5">
    <name type="scientific">Paraconexibacter algicola</name>
    <dbReference type="NCBI Taxonomy" id="2133960"/>
    <lineage>
        <taxon>Bacteria</taxon>
        <taxon>Bacillati</taxon>
        <taxon>Actinomycetota</taxon>
        <taxon>Thermoleophilia</taxon>
        <taxon>Solirubrobacterales</taxon>
        <taxon>Paraconexibacteraceae</taxon>
        <taxon>Paraconexibacter</taxon>
    </lineage>
</organism>
<dbReference type="AlphaFoldDB" id="A0A2T4UIK6"/>
<keyword evidence="2" id="KW-0560">Oxidoreductase</keyword>
<comment type="caution">
    <text evidence="4">The sequence shown here is derived from an EMBL/GenBank/DDBJ whole genome shotgun (WGS) entry which is preliminary data.</text>
</comment>